<evidence type="ECO:0000313" key="3">
    <source>
        <dbReference type="Proteomes" id="UP000824540"/>
    </source>
</evidence>
<evidence type="ECO:0000313" key="2">
    <source>
        <dbReference type="EMBL" id="KAG9347827.1"/>
    </source>
</evidence>
<sequence length="320" mass="36628">MARQKEKRSRSFLILSTMLNMQSKECLEKKNNGNLWNLKDCLNWPLERWQQKLFQNCKVIKLGRRTSQPAPQFWRQQNQLMCHQLVMKMKLRWHHHNCKGESKIVQPLCILKWGWRSKEASGSDSSVTRGDRGSKHGELRRFDYTRKKPKTKSKLRILPLSPASSAEEAGIVKERNTVKAVTSPLPAKRKIDFTVPVFGLIPEKRQIVQTQDLPGVGLKPRRLFPESPLEGSTEGKTTFPEDAESETEMGSGVTAAFQTFKNQLREHFSKVESRSLESLSDCQKNVTTLLSTVHSHRYKTSAVYATVLLYSVRQGETSTS</sequence>
<organism evidence="2 3">
    <name type="scientific">Albula glossodonta</name>
    <name type="common">roundjaw bonefish</name>
    <dbReference type="NCBI Taxonomy" id="121402"/>
    <lineage>
        <taxon>Eukaryota</taxon>
        <taxon>Metazoa</taxon>
        <taxon>Chordata</taxon>
        <taxon>Craniata</taxon>
        <taxon>Vertebrata</taxon>
        <taxon>Euteleostomi</taxon>
        <taxon>Actinopterygii</taxon>
        <taxon>Neopterygii</taxon>
        <taxon>Teleostei</taxon>
        <taxon>Albuliformes</taxon>
        <taxon>Albulidae</taxon>
        <taxon>Albula</taxon>
    </lineage>
</organism>
<evidence type="ECO:0000256" key="1">
    <source>
        <dbReference type="SAM" id="MobiDB-lite"/>
    </source>
</evidence>
<dbReference type="EMBL" id="JAFBMS010000012">
    <property type="protein sequence ID" value="KAG9347827.1"/>
    <property type="molecule type" value="Genomic_DNA"/>
</dbReference>
<accession>A0A8T2PGB4</accession>
<feature type="region of interest" description="Disordered" evidence="1">
    <location>
        <begin position="218"/>
        <end position="250"/>
    </location>
</feature>
<protein>
    <submittedName>
        <fullName evidence="2">Uncharacterized protein</fullName>
    </submittedName>
</protein>
<feature type="region of interest" description="Disordered" evidence="1">
    <location>
        <begin position="120"/>
        <end position="140"/>
    </location>
</feature>
<keyword evidence="3" id="KW-1185">Reference proteome</keyword>
<dbReference type="OrthoDB" id="8961150at2759"/>
<feature type="compositionally biased region" description="Basic and acidic residues" evidence="1">
    <location>
        <begin position="129"/>
        <end position="140"/>
    </location>
</feature>
<proteinExistence type="predicted"/>
<dbReference type="AlphaFoldDB" id="A0A8T2PGB4"/>
<reference evidence="2" key="1">
    <citation type="thesis" date="2021" institute="BYU ScholarsArchive" country="Provo, UT, USA">
        <title>Applications of and Algorithms for Genome Assembly and Genomic Analyses with an Emphasis on Marine Teleosts.</title>
        <authorList>
            <person name="Pickett B.D."/>
        </authorList>
    </citation>
    <scope>NUCLEOTIDE SEQUENCE</scope>
    <source>
        <strain evidence="2">HI-2016</strain>
    </source>
</reference>
<name>A0A8T2PGB4_9TELE</name>
<gene>
    <name evidence="2" type="ORF">JZ751_003843</name>
</gene>
<dbReference type="Proteomes" id="UP000824540">
    <property type="component" value="Unassembled WGS sequence"/>
</dbReference>
<comment type="caution">
    <text evidence="2">The sequence shown here is derived from an EMBL/GenBank/DDBJ whole genome shotgun (WGS) entry which is preliminary data.</text>
</comment>